<dbReference type="EMBL" id="CP020771">
    <property type="protein sequence ID" value="ARI80826.1"/>
    <property type="molecule type" value="Genomic_DNA"/>
</dbReference>
<dbReference type="AlphaFoldDB" id="A0AB33BVZ8"/>
<dbReference type="Proteomes" id="UP000192439">
    <property type="component" value="Chromosome"/>
</dbReference>
<evidence type="ECO:0000313" key="1">
    <source>
        <dbReference type="EMBL" id="ARI80826.1"/>
    </source>
</evidence>
<protein>
    <submittedName>
        <fullName evidence="1">Uncharacterized protein</fullName>
    </submittedName>
</protein>
<gene>
    <name evidence="1" type="ORF">BH695_1545</name>
</gene>
<sequence length="61" mass="6869">MFLAIYLKISGTYQLSVISYQLSGVRSQLSGVRSQESGVRRLPLFILLSPPQRSGRCQIRI</sequence>
<keyword evidence="2" id="KW-1185">Reference proteome</keyword>
<evidence type="ECO:0000313" key="2">
    <source>
        <dbReference type="Proteomes" id="UP000192439"/>
    </source>
</evidence>
<organism evidence="1 2">
    <name type="scientific">Microcystis aeruginosa PCC 7806SL</name>
    <dbReference type="NCBI Taxonomy" id="1903187"/>
    <lineage>
        <taxon>Bacteria</taxon>
        <taxon>Bacillati</taxon>
        <taxon>Cyanobacteriota</taxon>
        <taxon>Cyanophyceae</taxon>
        <taxon>Oscillatoriophycideae</taxon>
        <taxon>Chroococcales</taxon>
        <taxon>Microcystaceae</taxon>
        <taxon>Microcystis</taxon>
    </lineage>
</organism>
<reference evidence="1 2" key="1">
    <citation type="journal article" date="2018" name="Harmful Algae">
        <title>The highly heterogeneous methylated genomes and diverse restriction-modification systems of bloom-forming Microcystis.</title>
        <authorList>
            <person name="Zhao L."/>
            <person name="Song Y."/>
            <person name="Li L."/>
            <person name="Gan N."/>
            <person name="Brand J.J."/>
            <person name="Song L."/>
        </authorList>
    </citation>
    <scope>NUCLEOTIDE SEQUENCE [LARGE SCALE GENOMIC DNA]</scope>
    <source>
        <strain evidence="1 2">PCC 7806SL</strain>
    </source>
</reference>
<name>A0AB33BVZ8_MICA7</name>
<accession>A0AB33BVZ8</accession>
<proteinExistence type="predicted"/>